<keyword evidence="6" id="KW-0175">Coiled coil</keyword>
<proteinExistence type="inferred from homology"/>
<feature type="domain" description="Exoribonuclease phosphorolytic" evidence="8">
    <location>
        <begin position="24"/>
        <end position="139"/>
    </location>
</feature>
<keyword evidence="5" id="KW-0539">Nucleus</keyword>
<dbReference type="GO" id="GO:0003723">
    <property type="term" value="F:RNA binding"/>
    <property type="evidence" value="ECO:0007669"/>
    <property type="project" value="TreeGrafter"/>
</dbReference>
<dbReference type="CDD" id="cd23766">
    <property type="entry name" value="IQCG"/>
    <property type="match status" value="1"/>
</dbReference>
<dbReference type="InterPro" id="IPR036345">
    <property type="entry name" value="ExoRNase_PH_dom2_sf"/>
</dbReference>
<comment type="similarity">
    <text evidence="2">Belongs to the RNase PH family.</text>
</comment>
<reference evidence="9" key="1">
    <citation type="submission" date="2022-12" db="EMBL/GenBank/DDBJ databases">
        <title>Chromosome-level genome assembly of the bean flower thrips Megalurothrips usitatus.</title>
        <authorList>
            <person name="Ma L."/>
            <person name="Liu Q."/>
            <person name="Li H."/>
            <person name="Cai W."/>
        </authorList>
    </citation>
    <scope>NUCLEOTIDE SEQUENCE</scope>
    <source>
        <strain evidence="9">Cailab_2022a</strain>
    </source>
</reference>
<gene>
    <name evidence="9" type="ORF">ONE63_006754</name>
</gene>
<keyword evidence="10" id="KW-1185">Reference proteome</keyword>
<feature type="coiled-coil region" evidence="6">
    <location>
        <begin position="489"/>
        <end position="516"/>
    </location>
</feature>
<comment type="caution">
    <text evidence="9">The sequence shown here is derived from an EMBL/GenBank/DDBJ whole genome shotgun (WGS) entry which is preliminary data.</text>
</comment>
<dbReference type="GO" id="GO:0016075">
    <property type="term" value="P:rRNA catabolic process"/>
    <property type="evidence" value="ECO:0007669"/>
    <property type="project" value="TreeGrafter"/>
</dbReference>
<dbReference type="PANTHER" id="PTHR11953">
    <property type="entry name" value="EXOSOME COMPLEX COMPONENT"/>
    <property type="match status" value="1"/>
</dbReference>
<dbReference type="GO" id="GO:0005730">
    <property type="term" value="C:nucleolus"/>
    <property type="evidence" value="ECO:0007669"/>
    <property type="project" value="TreeGrafter"/>
</dbReference>
<accession>A0AAV7XU10</accession>
<evidence type="ECO:0000313" key="9">
    <source>
        <dbReference type="EMBL" id="KAJ1528334.1"/>
    </source>
</evidence>
<comment type="subcellular location">
    <subcellularLocation>
        <location evidence="1">Nucleus</location>
    </subcellularLocation>
</comment>
<evidence type="ECO:0000259" key="8">
    <source>
        <dbReference type="Pfam" id="PF01138"/>
    </source>
</evidence>
<sequence>MNQIRRAIINMTPTSPVESEDHKLRPLYCELNILSKPDGSAVLTQGETAVIAGVYGPIEVKPNKILIEKAYVEAVYRPKCGLPYRMTENTLQNTLEAAILTTQYPRTQISISVQEMQDSGGLLACAINAGCLALMNTGLSMKFLIAAIHCMVSNDGEVILDPNEKQLKESCASLTFAFDNIEKKGTVSYYFTCYVRQVLEPEMTGGPASMSLICDESHLCFGKETDSAHKTSHLCFGKRYRAQLEPLEAHATASVLEGAVDQLAILGKTLPKVEEGRDDDKQGFQDVDARFGKPPPSPRVFPEMAGRWPPDVDAMLKVQRDCLFAEVVLNEVLAELCEKGSFGCLRTSLDWQGVMVADEHKLVERHEEGLEKRRELLHQIASDRRNMLDQRAFWEKKTDHLTSNLHDTYLTGGLTISYAESWEHNRREQQGLVLSRNEDTLHDAIEHLQDPEGPNEDRVHTEVMRFLAKDIEVLKKNLDHWTDLYDAEMMQRETENMQLRSALEQQSEEHRELQAEECRMKQIMKDATILRAQYEEKEKIICSVVAIQAWWRGVSFRAGIKIGQIKKNKKGKKKRKAKGGIKGSKTKGKLKKY</sequence>
<feature type="region of interest" description="Disordered" evidence="7">
    <location>
        <begin position="274"/>
        <end position="298"/>
    </location>
</feature>
<dbReference type="CDD" id="cd11372">
    <property type="entry name" value="RNase_PH_RRP46"/>
    <property type="match status" value="1"/>
</dbReference>
<dbReference type="GO" id="GO:0071051">
    <property type="term" value="P:poly(A)-dependent snoRNA 3'-end processing"/>
    <property type="evidence" value="ECO:0007669"/>
    <property type="project" value="TreeGrafter"/>
</dbReference>
<keyword evidence="3" id="KW-0698">rRNA processing</keyword>
<dbReference type="InterPro" id="IPR050080">
    <property type="entry name" value="RNase_PH"/>
</dbReference>
<dbReference type="GO" id="GO:0000176">
    <property type="term" value="C:nuclear exosome (RNase complex)"/>
    <property type="evidence" value="ECO:0007669"/>
    <property type="project" value="TreeGrafter"/>
</dbReference>
<dbReference type="InterPro" id="IPR020568">
    <property type="entry name" value="Ribosomal_Su5_D2-typ_SF"/>
</dbReference>
<dbReference type="SUPFAM" id="SSF54211">
    <property type="entry name" value="Ribosomal protein S5 domain 2-like"/>
    <property type="match status" value="1"/>
</dbReference>
<dbReference type="GO" id="GO:0006364">
    <property type="term" value="P:rRNA processing"/>
    <property type="evidence" value="ECO:0007669"/>
    <property type="project" value="UniProtKB-KW"/>
</dbReference>
<dbReference type="PANTHER" id="PTHR11953:SF1">
    <property type="entry name" value="EXOSOME COMPLEX COMPONENT RRP46"/>
    <property type="match status" value="1"/>
</dbReference>
<evidence type="ECO:0000256" key="7">
    <source>
        <dbReference type="SAM" id="MobiDB-lite"/>
    </source>
</evidence>
<dbReference type="EMBL" id="JAPTSV010000004">
    <property type="protein sequence ID" value="KAJ1528334.1"/>
    <property type="molecule type" value="Genomic_DNA"/>
</dbReference>
<evidence type="ECO:0000256" key="4">
    <source>
        <dbReference type="ARBA" id="ARBA00022835"/>
    </source>
</evidence>
<evidence type="ECO:0000256" key="2">
    <source>
        <dbReference type="ARBA" id="ARBA00006678"/>
    </source>
</evidence>
<evidence type="ECO:0000256" key="1">
    <source>
        <dbReference type="ARBA" id="ARBA00004123"/>
    </source>
</evidence>
<dbReference type="SUPFAM" id="SSF55666">
    <property type="entry name" value="Ribonuclease PH domain 2-like"/>
    <property type="match status" value="1"/>
</dbReference>
<dbReference type="GO" id="GO:0071028">
    <property type="term" value="P:nuclear mRNA surveillance"/>
    <property type="evidence" value="ECO:0007669"/>
    <property type="project" value="TreeGrafter"/>
</dbReference>
<dbReference type="Proteomes" id="UP001075354">
    <property type="component" value="Chromosome 4"/>
</dbReference>
<dbReference type="InterPro" id="IPR027408">
    <property type="entry name" value="PNPase/RNase_PH_dom_sf"/>
</dbReference>
<dbReference type="InterPro" id="IPR001247">
    <property type="entry name" value="ExoRNase_PH_dom1"/>
</dbReference>
<evidence type="ECO:0000256" key="6">
    <source>
        <dbReference type="SAM" id="Coils"/>
    </source>
</evidence>
<feature type="region of interest" description="Disordered" evidence="7">
    <location>
        <begin position="567"/>
        <end position="593"/>
    </location>
</feature>
<feature type="compositionally biased region" description="Basic and acidic residues" evidence="7">
    <location>
        <begin position="274"/>
        <end position="291"/>
    </location>
</feature>
<organism evidence="9 10">
    <name type="scientific">Megalurothrips usitatus</name>
    <name type="common">bean blossom thrips</name>
    <dbReference type="NCBI Taxonomy" id="439358"/>
    <lineage>
        <taxon>Eukaryota</taxon>
        <taxon>Metazoa</taxon>
        <taxon>Ecdysozoa</taxon>
        <taxon>Arthropoda</taxon>
        <taxon>Hexapoda</taxon>
        <taxon>Insecta</taxon>
        <taxon>Pterygota</taxon>
        <taxon>Neoptera</taxon>
        <taxon>Paraneoptera</taxon>
        <taxon>Thysanoptera</taxon>
        <taxon>Terebrantia</taxon>
        <taxon>Thripoidea</taxon>
        <taxon>Thripidae</taxon>
        <taxon>Megalurothrips</taxon>
    </lineage>
</organism>
<dbReference type="AlphaFoldDB" id="A0AAV7XU10"/>
<protein>
    <recommendedName>
        <fullName evidence="8">Exoribonuclease phosphorolytic domain-containing protein</fullName>
    </recommendedName>
</protein>
<keyword evidence="4" id="KW-0271">Exosome</keyword>
<dbReference type="GO" id="GO:0034475">
    <property type="term" value="P:U4 snRNA 3'-end processing"/>
    <property type="evidence" value="ECO:0007669"/>
    <property type="project" value="TreeGrafter"/>
</dbReference>
<dbReference type="GO" id="GO:0000177">
    <property type="term" value="C:cytoplasmic exosome (RNase complex)"/>
    <property type="evidence" value="ECO:0007669"/>
    <property type="project" value="TreeGrafter"/>
</dbReference>
<evidence type="ECO:0000256" key="5">
    <source>
        <dbReference type="ARBA" id="ARBA00023242"/>
    </source>
</evidence>
<evidence type="ECO:0000313" key="10">
    <source>
        <dbReference type="Proteomes" id="UP001075354"/>
    </source>
</evidence>
<dbReference type="Gene3D" id="3.30.230.70">
    <property type="entry name" value="GHMP Kinase, N-terminal domain"/>
    <property type="match status" value="1"/>
</dbReference>
<dbReference type="Pfam" id="PF01138">
    <property type="entry name" value="RNase_PH"/>
    <property type="match status" value="1"/>
</dbReference>
<name>A0AAV7XU10_9NEOP</name>
<evidence type="ECO:0000256" key="3">
    <source>
        <dbReference type="ARBA" id="ARBA00022552"/>
    </source>
</evidence>